<dbReference type="Gene3D" id="3.60.21.10">
    <property type="match status" value="1"/>
</dbReference>
<dbReference type="PANTHER" id="PTHR36303">
    <property type="entry name" value="2',3'-CYCLIC-NUCLEOTIDE 2'-PHOSPHODIESTERASE"/>
    <property type="match status" value="1"/>
</dbReference>
<dbReference type="EMBL" id="AWFH01000001">
    <property type="protein sequence ID" value="KCZ65160.1"/>
    <property type="molecule type" value="Genomic_DNA"/>
</dbReference>
<feature type="active site" description="Proton donor" evidence="1">
    <location>
        <position position="68"/>
    </location>
</feature>
<dbReference type="InterPro" id="IPR005235">
    <property type="entry name" value="YmdB-like"/>
</dbReference>
<keyword evidence="2" id="KW-0479">Metal-binding</keyword>
<dbReference type="OrthoDB" id="9801109at2"/>
<feature type="binding site" evidence="2">
    <location>
        <position position="40"/>
    </location>
    <ligand>
        <name>Fe cation</name>
        <dbReference type="ChEBI" id="CHEBI:24875"/>
        <label>1</label>
    </ligand>
</feature>
<dbReference type="InterPro" id="IPR029052">
    <property type="entry name" value="Metallo-depent_PP-like"/>
</dbReference>
<dbReference type="STRING" id="1280948.HY36_01900"/>
<feature type="binding site" evidence="2">
    <location>
        <position position="183"/>
    </location>
    <ligand>
        <name>Fe cation</name>
        <dbReference type="ChEBI" id="CHEBI:24875"/>
        <label>1</label>
    </ligand>
</feature>
<dbReference type="SUPFAM" id="SSF56300">
    <property type="entry name" value="Metallo-dependent phosphatases"/>
    <property type="match status" value="1"/>
</dbReference>
<dbReference type="PANTHER" id="PTHR36303:SF1">
    <property type="entry name" value="2',3'-CYCLIC-NUCLEOTIDE 2'-PHOSPHODIESTERASE"/>
    <property type="match status" value="1"/>
</dbReference>
<comment type="caution">
    <text evidence="3">The sequence shown here is derived from an EMBL/GenBank/DDBJ whole genome shotgun (WGS) entry which is preliminary data.</text>
</comment>
<accession>A0A059EC30</accession>
<evidence type="ECO:0000313" key="3">
    <source>
        <dbReference type="EMBL" id="KCZ65160.1"/>
    </source>
</evidence>
<dbReference type="RefSeq" id="WP_035547448.1">
    <property type="nucleotide sequence ID" value="NZ_AWFH01000001.1"/>
</dbReference>
<gene>
    <name evidence="3" type="ORF">HY36_01900</name>
</gene>
<dbReference type="AlphaFoldDB" id="A0A059EC30"/>
<dbReference type="GO" id="GO:0004113">
    <property type="term" value="F:2',3'-cyclic-nucleotide 3'-phosphodiesterase activity"/>
    <property type="evidence" value="ECO:0007669"/>
    <property type="project" value="TreeGrafter"/>
</dbReference>
<keyword evidence="4" id="KW-1185">Reference proteome</keyword>
<evidence type="ECO:0000313" key="4">
    <source>
        <dbReference type="Proteomes" id="UP000024547"/>
    </source>
</evidence>
<feature type="binding site" evidence="2">
    <location>
        <position position="39"/>
    </location>
    <ligand>
        <name>Fe cation</name>
        <dbReference type="ChEBI" id="CHEBI:24875"/>
        <label>2</label>
    </ligand>
</feature>
<evidence type="ECO:0000256" key="1">
    <source>
        <dbReference type="PIRSR" id="PIRSR004789-50"/>
    </source>
</evidence>
<proteinExistence type="predicted"/>
<dbReference type="CDD" id="cd07382">
    <property type="entry name" value="MPP_DR1281"/>
    <property type="match status" value="1"/>
</dbReference>
<feature type="binding site" evidence="2">
    <location>
        <position position="181"/>
    </location>
    <ligand>
        <name>Fe cation</name>
        <dbReference type="ChEBI" id="CHEBI:24875"/>
        <label>2</label>
    </ligand>
</feature>
<reference evidence="3 4" key="1">
    <citation type="journal article" date="2014" name="Antonie Van Leeuwenhoek">
        <title>Hyphomonas beringensis sp. nov. and Hyphomonas chukchiensis sp. nov., isolated from surface seawater of the Bering Sea and Chukchi Sea.</title>
        <authorList>
            <person name="Li C."/>
            <person name="Lai Q."/>
            <person name="Li G."/>
            <person name="Dong C."/>
            <person name="Wang J."/>
            <person name="Liao Y."/>
            <person name="Shao Z."/>
        </authorList>
    </citation>
    <scope>NUCLEOTIDE SEQUENCE [LARGE SCALE GENOMIC DNA]</scope>
    <source>
        <strain evidence="3 4">22II1-22F38</strain>
    </source>
</reference>
<name>A0A059EC30_9PROT</name>
<dbReference type="PATRIC" id="fig|1280948.3.peg.375"/>
<dbReference type="Pfam" id="PF13277">
    <property type="entry name" value="YmdB"/>
    <property type="match status" value="1"/>
</dbReference>
<protein>
    <submittedName>
        <fullName evidence="3">Metallophosphoesterase</fullName>
    </submittedName>
</protein>
<feature type="binding site" evidence="2">
    <location>
        <position position="8"/>
    </location>
    <ligand>
        <name>Fe cation</name>
        <dbReference type="ChEBI" id="CHEBI:24875"/>
        <label>1</label>
    </ligand>
</feature>
<dbReference type="eggNOG" id="COG1692">
    <property type="taxonomic scope" value="Bacteria"/>
</dbReference>
<feature type="binding site" evidence="2">
    <location>
        <position position="67"/>
    </location>
    <ligand>
        <name>Fe cation</name>
        <dbReference type="ChEBI" id="CHEBI:24875"/>
        <label>2</label>
    </ligand>
</feature>
<feature type="binding site" evidence="2">
    <location>
        <position position="39"/>
    </location>
    <ligand>
        <name>Fe cation</name>
        <dbReference type="ChEBI" id="CHEBI:24875"/>
        <label>1</label>
    </ligand>
</feature>
<sequence>MKLAFFGDVVGKPGRQAVLDHLPGLKARLRLDFVVVNAENSAGGFGLTSAIAEEFFAAGADCLTLGDHAWDQREALTYIEREPRLLRPLNYPPAAKAPGKGANLFSLPDGRRVGVIQVQGNVFMKQVLSNPFSAVDEALDSMPLGAVADAVIVDMHCEATSEKMAMGHYCDGRASLVVGSHTHVPTADTMILEAGTAYQTDAGMCGDYDSVIGMQKQISLYRFETQLPGERYQPALGEGTLCGTYVETDDATGLATRIEAIRVGGRLSDAVPF</sequence>
<dbReference type="GO" id="GO:0046872">
    <property type="term" value="F:metal ion binding"/>
    <property type="evidence" value="ECO:0007669"/>
    <property type="project" value="UniProtKB-KW"/>
</dbReference>
<evidence type="ECO:0000256" key="2">
    <source>
        <dbReference type="PIRSR" id="PIRSR004789-51"/>
    </source>
</evidence>
<feature type="binding site" evidence="2">
    <location>
        <position position="156"/>
    </location>
    <ligand>
        <name>Fe cation</name>
        <dbReference type="ChEBI" id="CHEBI:24875"/>
        <label>2</label>
    </ligand>
</feature>
<dbReference type="Proteomes" id="UP000024547">
    <property type="component" value="Unassembled WGS sequence"/>
</dbReference>
<dbReference type="PIRSF" id="PIRSF004789">
    <property type="entry name" value="DR1281"/>
    <property type="match status" value="1"/>
</dbReference>
<organism evidence="3 4">
    <name type="scientific">Hyphomonas atlantica</name>
    <dbReference type="NCBI Taxonomy" id="1280948"/>
    <lineage>
        <taxon>Bacteria</taxon>
        <taxon>Pseudomonadati</taxon>
        <taxon>Pseudomonadota</taxon>
        <taxon>Alphaproteobacteria</taxon>
        <taxon>Hyphomonadales</taxon>
        <taxon>Hyphomonadaceae</taxon>
        <taxon>Hyphomonas</taxon>
    </lineage>
</organism>